<dbReference type="Pfam" id="PF00121">
    <property type="entry name" value="TIM"/>
    <property type="match status" value="1"/>
</dbReference>
<dbReference type="Proteomes" id="UP000318422">
    <property type="component" value="Unassembled WGS sequence"/>
</dbReference>
<dbReference type="EC" id="5.3.1.1" evidence="8 9"/>
<evidence type="ECO:0000313" key="10">
    <source>
        <dbReference type="EMBL" id="GEC94569.1"/>
    </source>
</evidence>
<dbReference type="PROSITE" id="PS51440">
    <property type="entry name" value="TIM_2"/>
    <property type="match status" value="1"/>
</dbReference>
<dbReference type="PANTHER" id="PTHR21139">
    <property type="entry name" value="TRIOSEPHOSPHATE ISOMERASE"/>
    <property type="match status" value="1"/>
</dbReference>
<dbReference type="UniPathway" id="UPA00138"/>
<dbReference type="InterPro" id="IPR013785">
    <property type="entry name" value="Aldolase_TIM"/>
</dbReference>
<feature type="binding site" evidence="8">
    <location>
        <position position="212"/>
    </location>
    <ligand>
        <name>substrate</name>
    </ligand>
</feature>
<comment type="pathway">
    <text evidence="2">Carbohydrate metabolism; erythritol degradation.</text>
</comment>
<evidence type="ECO:0000256" key="1">
    <source>
        <dbReference type="ARBA" id="ARBA00004680"/>
    </source>
</evidence>
<keyword evidence="11" id="KW-1185">Reference proteome</keyword>
<keyword evidence="4 8" id="KW-0312">Gluconeogenesis</keyword>
<dbReference type="GO" id="GO:0006094">
    <property type="term" value="P:gluconeogenesis"/>
    <property type="evidence" value="ECO:0007669"/>
    <property type="project" value="UniProtKB-UniRule"/>
</dbReference>
<evidence type="ECO:0000256" key="9">
    <source>
        <dbReference type="RuleBase" id="RU363013"/>
    </source>
</evidence>
<keyword evidence="6 8" id="KW-0324">Glycolysis</keyword>
<feature type="binding site" evidence="8">
    <location>
        <begin position="12"/>
        <end position="14"/>
    </location>
    <ligand>
        <name>substrate</name>
    </ligand>
</feature>
<feature type="active site" description="Electrophile" evidence="8">
    <location>
        <position position="96"/>
    </location>
</feature>
<dbReference type="GO" id="GO:0006096">
    <property type="term" value="P:glycolytic process"/>
    <property type="evidence" value="ECO:0007669"/>
    <property type="project" value="UniProtKB-UniRule"/>
</dbReference>
<evidence type="ECO:0000256" key="2">
    <source>
        <dbReference type="ARBA" id="ARBA00004939"/>
    </source>
</evidence>
<gene>
    <name evidence="8 10" type="primary">tpiA</name>
    <name evidence="10" type="ORF">ZRA01_06420</name>
</gene>
<feature type="binding site" evidence="8">
    <location>
        <begin position="233"/>
        <end position="234"/>
    </location>
    <ligand>
        <name>substrate</name>
    </ligand>
</feature>
<comment type="subcellular location">
    <subcellularLocation>
        <location evidence="8 9">Cytoplasm</location>
    </subcellularLocation>
</comment>
<dbReference type="GO" id="GO:0019563">
    <property type="term" value="P:glycerol catabolic process"/>
    <property type="evidence" value="ECO:0007669"/>
    <property type="project" value="TreeGrafter"/>
</dbReference>
<evidence type="ECO:0000313" key="11">
    <source>
        <dbReference type="Proteomes" id="UP000318422"/>
    </source>
</evidence>
<comment type="pathway">
    <text evidence="1 8 9">Carbohydrate degradation; glycolysis; D-glyceraldehyde 3-phosphate from glycerone phosphate: step 1/1.</text>
</comment>
<comment type="subunit">
    <text evidence="8 9">Homodimer.</text>
</comment>
<evidence type="ECO:0000256" key="6">
    <source>
        <dbReference type="ARBA" id="ARBA00023152"/>
    </source>
</evidence>
<name>A0A4Y4CRW0_ZOORA</name>
<evidence type="ECO:0000256" key="7">
    <source>
        <dbReference type="ARBA" id="ARBA00023235"/>
    </source>
</evidence>
<dbReference type="InterPro" id="IPR020861">
    <property type="entry name" value="Triosephosphate_isomerase_AS"/>
</dbReference>
<comment type="pathway">
    <text evidence="8 9">Carbohydrate biosynthesis; gluconeogenesis.</text>
</comment>
<dbReference type="FunFam" id="3.20.20.70:FF:000016">
    <property type="entry name" value="Triosephosphate isomerase"/>
    <property type="match status" value="1"/>
</dbReference>
<feature type="binding site" evidence="8">
    <location>
        <position position="174"/>
    </location>
    <ligand>
        <name>substrate</name>
    </ligand>
</feature>
<dbReference type="InterPro" id="IPR035990">
    <property type="entry name" value="TIM_sf"/>
</dbReference>
<dbReference type="GO" id="GO:0005829">
    <property type="term" value="C:cytosol"/>
    <property type="evidence" value="ECO:0007669"/>
    <property type="project" value="TreeGrafter"/>
</dbReference>
<dbReference type="CDD" id="cd00311">
    <property type="entry name" value="TIM"/>
    <property type="match status" value="1"/>
</dbReference>
<dbReference type="UniPathway" id="UPA00109">
    <property type="reaction ID" value="UER00189"/>
</dbReference>
<keyword evidence="5 8" id="KW-0963">Cytoplasm</keyword>
<comment type="caution">
    <text evidence="10">The sequence shown here is derived from an EMBL/GenBank/DDBJ whole genome shotgun (WGS) entry which is preliminary data.</text>
</comment>
<dbReference type="Gene3D" id="3.20.20.70">
    <property type="entry name" value="Aldolase class I"/>
    <property type="match status" value="1"/>
</dbReference>
<evidence type="ECO:0000256" key="8">
    <source>
        <dbReference type="HAMAP-Rule" id="MF_00147"/>
    </source>
</evidence>
<keyword evidence="7 8" id="KW-0413">Isomerase</keyword>
<dbReference type="HAMAP" id="MF_00147_B">
    <property type="entry name" value="TIM_B"/>
    <property type="match status" value="1"/>
</dbReference>
<organism evidence="10 11">
    <name type="scientific">Zoogloea ramigera</name>
    <dbReference type="NCBI Taxonomy" id="350"/>
    <lineage>
        <taxon>Bacteria</taxon>
        <taxon>Pseudomonadati</taxon>
        <taxon>Pseudomonadota</taxon>
        <taxon>Betaproteobacteria</taxon>
        <taxon>Rhodocyclales</taxon>
        <taxon>Zoogloeaceae</taxon>
        <taxon>Zoogloea</taxon>
    </lineage>
</organism>
<protein>
    <recommendedName>
        <fullName evidence="8 9">Triosephosphate isomerase</fullName>
        <shortName evidence="8">TIM</shortName>
        <shortName evidence="8">TPI</shortName>
        <ecNumber evidence="8 9">5.3.1.1</ecNumber>
    </recommendedName>
    <alternativeName>
        <fullName evidence="8">Triose-phosphate isomerase</fullName>
    </alternativeName>
</protein>
<dbReference type="GO" id="GO:0046166">
    <property type="term" value="P:glyceraldehyde-3-phosphate biosynthetic process"/>
    <property type="evidence" value="ECO:0007669"/>
    <property type="project" value="TreeGrafter"/>
</dbReference>
<proteinExistence type="inferred from homology"/>
<evidence type="ECO:0000256" key="4">
    <source>
        <dbReference type="ARBA" id="ARBA00022432"/>
    </source>
</evidence>
<reference evidence="10 11" key="1">
    <citation type="submission" date="2019-06" db="EMBL/GenBank/DDBJ databases">
        <title>Whole genome shotgun sequence of Zoogloea ramigera NBRC 15342.</title>
        <authorList>
            <person name="Hosoyama A."/>
            <person name="Uohara A."/>
            <person name="Ohji S."/>
            <person name="Ichikawa N."/>
        </authorList>
    </citation>
    <scope>NUCLEOTIDE SEQUENCE [LARGE SCALE GENOMIC DNA]</scope>
    <source>
        <strain evidence="10 11">NBRC 15342</strain>
    </source>
</reference>
<sequence>MLSVRKKLVVGNWKMNGGQARNVALIDGLKGAIPEGVDVVVCPPYPYLAQVKALAGELGVGLGAQDLSEHSAGAFTGDVAAPMLRDVGCEWVLVGHSERRTLHGEGDQLVAAKISAALDAGLAPILCVGETLEERDGGRAEEVVSSQLASVVSQLGAVAMAGLVVAYEPVWAIGTGRTATPEQAELMHVCIRESLAGAGVAAGVVRILYGGSVTAANAAALFAKPNIDGALVGGASLVAENFSSICVAAAAS</sequence>
<dbReference type="InterPro" id="IPR000652">
    <property type="entry name" value="Triosephosphate_isomerase"/>
</dbReference>
<accession>A0A4Y4CRW0</accession>
<comment type="catalytic activity">
    <reaction evidence="8 9">
        <text>D-glyceraldehyde 3-phosphate = dihydroxyacetone phosphate</text>
        <dbReference type="Rhea" id="RHEA:18585"/>
        <dbReference type="ChEBI" id="CHEBI:57642"/>
        <dbReference type="ChEBI" id="CHEBI:59776"/>
        <dbReference type="EC" id="5.3.1.1"/>
    </reaction>
</comment>
<dbReference type="NCBIfam" id="TIGR00419">
    <property type="entry name" value="tim"/>
    <property type="match status" value="1"/>
</dbReference>
<comment type="similarity">
    <text evidence="3 8 9">Belongs to the triosephosphate isomerase family.</text>
</comment>
<feature type="active site" description="Proton acceptor" evidence="8">
    <location>
        <position position="168"/>
    </location>
</feature>
<dbReference type="GO" id="GO:0004807">
    <property type="term" value="F:triose-phosphate isomerase activity"/>
    <property type="evidence" value="ECO:0007669"/>
    <property type="project" value="UniProtKB-UniRule"/>
</dbReference>
<dbReference type="PROSITE" id="PS00171">
    <property type="entry name" value="TIM_1"/>
    <property type="match status" value="1"/>
</dbReference>
<dbReference type="SUPFAM" id="SSF51351">
    <property type="entry name" value="Triosephosphate isomerase (TIM)"/>
    <property type="match status" value="1"/>
</dbReference>
<dbReference type="PANTHER" id="PTHR21139:SF42">
    <property type="entry name" value="TRIOSEPHOSPHATE ISOMERASE"/>
    <property type="match status" value="1"/>
</dbReference>
<evidence type="ECO:0000256" key="3">
    <source>
        <dbReference type="ARBA" id="ARBA00007422"/>
    </source>
</evidence>
<comment type="function">
    <text evidence="8">Involved in the gluconeogenesis. Catalyzes stereospecifically the conversion of dihydroxyacetone phosphate (DHAP) to D-glyceraldehyde-3-phosphate (G3P).</text>
</comment>
<evidence type="ECO:0000256" key="5">
    <source>
        <dbReference type="ARBA" id="ARBA00022490"/>
    </source>
</evidence>
<dbReference type="InterPro" id="IPR022896">
    <property type="entry name" value="TrioseP_Isoase_bac/euk"/>
</dbReference>
<dbReference type="AlphaFoldDB" id="A0A4Y4CRW0"/>
<dbReference type="EMBL" id="BJNV01000007">
    <property type="protein sequence ID" value="GEC94569.1"/>
    <property type="molecule type" value="Genomic_DNA"/>
</dbReference>